<proteinExistence type="predicted"/>
<sequence length="317" mass="32994">MPSAATRMDPEMTTLSEDRSKKSRNCGDGIWDLWVTGRQVPPLSSITLKTPPIQCGFNALPVDDEGCERSGHSFPGGILAQPRCEVTVKMSAGLQAAQVQDSASKLTHVAAAALQQTGFQACLGYRGLHRGLQAVPAGRRSGPRGGPLTCRAAGASRTPRVEAGWAVKSPARRRRLKRARNPELGVAQGAQGTLRGGASRPRKGKAFRGEGSGEREGLPDTPRGPARAGGGGGSTASARLPRRRPSGPRPRGETLAPERPRAQPLTGAHAQWRGGGVSEEGPAVGGGRVGGARRKRRRRGVGGPRVGGAPAELPARG</sequence>
<evidence type="ECO:0000313" key="1">
    <source>
        <dbReference type="EMBL" id="CAI9704780.1"/>
    </source>
</evidence>
<organism evidence="1 2">
    <name type="scientific">Rangifer tarandus platyrhynchus</name>
    <name type="common">Svalbard reindeer</name>
    <dbReference type="NCBI Taxonomy" id="3082113"/>
    <lineage>
        <taxon>Eukaryota</taxon>
        <taxon>Metazoa</taxon>
        <taxon>Chordata</taxon>
        <taxon>Craniata</taxon>
        <taxon>Vertebrata</taxon>
        <taxon>Euteleostomi</taxon>
        <taxon>Mammalia</taxon>
        <taxon>Eutheria</taxon>
        <taxon>Laurasiatheria</taxon>
        <taxon>Artiodactyla</taxon>
        <taxon>Ruminantia</taxon>
        <taxon>Pecora</taxon>
        <taxon>Cervidae</taxon>
        <taxon>Odocoileinae</taxon>
        <taxon>Rangifer</taxon>
    </lineage>
</organism>
<accession>A0ACB0EVR1</accession>
<dbReference type="Proteomes" id="UP001162501">
    <property type="component" value="Chromosome 27"/>
</dbReference>
<name>A0ACB0EVR1_RANTA</name>
<gene>
    <name evidence="1" type="ORF">MRATA1EN3_LOCUS15993</name>
</gene>
<reference evidence="1" key="1">
    <citation type="submission" date="2023-05" db="EMBL/GenBank/DDBJ databases">
        <authorList>
            <consortium name="ELIXIR-Norway"/>
        </authorList>
    </citation>
    <scope>NUCLEOTIDE SEQUENCE</scope>
</reference>
<evidence type="ECO:0000313" key="2">
    <source>
        <dbReference type="Proteomes" id="UP001162501"/>
    </source>
</evidence>
<dbReference type="EMBL" id="OX596111">
    <property type="protein sequence ID" value="CAI9704780.1"/>
    <property type="molecule type" value="Genomic_DNA"/>
</dbReference>
<protein>
    <submittedName>
        <fullName evidence="1">Uncharacterized protein</fullName>
    </submittedName>
</protein>